<dbReference type="InterPro" id="IPR016750">
    <property type="entry name" value="Aceto_COase_bsu/gsu"/>
</dbReference>
<evidence type="ECO:0000313" key="2">
    <source>
        <dbReference type="Proteomes" id="UP000297608"/>
    </source>
</evidence>
<evidence type="ECO:0000313" key="1">
    <source>
        <dbReference type="EMBL" id="TFB84782.1"/>
    </source>
</evidence>
<dbReference type="Proteomes" id="UP000297608">
    <property type="component" value="Unassembled WGS sequence"/>
</dbReference>
<dbReference type="EMBL" id="SOFG01000019">
    <property type="protein sequence ID" value="TFB84782.1"/>
    <property type="molecule type" value="Genomic_DNA"/>
</dbReference>
<accession>A0ABY2I9C2</accession>
<organism evidence="1 2">
    <name type="scientific">Cryobacterium algoricola</name>
    <dbReference type="NCBI Taxonomy" id="1259183"/>
    <lineage>
        <taxon>Bacteria</taxon>
        <taxon>Bacillati</taxon>
        <taxon>Actinomycetota</taxon>
        <taxon>Actinomycetes</taxon>
        <taxon>Micrococcales</taxon>
        <taxon>Microbacteriaceae</taxon>
        <taxon>Cryobacterium</taxon>
    </lineage>
</organism>
<gene>
    <name evidence="1" type="ORF">E3O44_14665</name>
</gene>
<protein>
    <submittedName>
        <fullName evidence="1">Acetone carboxylase subunit gamma</fullName>
    </submittedName>
</protein>
<sequence length="156" mass="17786">MRVPMTEYLFIDLDTERWICRICAHDFGDARGNYKEGTLVYDRDPREIHPPVIDPEKYEFTFSPDPAFCRILEFYCPTCGTQIEAEYLPPGHPPTVDMLWDIDSLREKWEAHGGNPEEVVNYGPGENAVTDLSARFDSVSHAQPGHAGHTHREGAH</sequence>
<proteinExistence type="predicted"/>
<keyword evidence="2" id="KW-1185">Reference proteome</keyword>
<comment type="caution">
    <text evidence="1">The sequence shown here is derived from an EMBL/GenBank/DDBJ whole genome shotgun (WGS) entry which is preliminary data.</text>
</comment>
<name>A0ABY2I9C2_9MICO</name>
<reference evidence="1 2" key="1">
    <citation type="submission" date="2019-03" db="EMBL/GenBank/DDBJ databases">
        <title>Genomics of glacier-inhabiting Cryobacterium strains.</title>
        <authorList>
            <person name="Liu Q."/>
            <person name="Xin Y.-H."/>
        </authorList>
    </citation>
    <scope>NUCLEOTIDE SEQUENCE [LARGE SCALE GENOMIC DNA]</scope>
    <source>
        <strain evidence="1 2">MDB2-B</strain>
    </source>
</reference>
<dbReference type="Pfam" id="PF08882">
    <property type="entry name" value="Acetone_carb_G"/>
    <property type="match status" value="1"/>
</dbReference>